<evidence type="ECO:0000313" key="1">
    <source>
        <dbReference type="EMBL" id="GFO23533.1"/>
    </source>
</evidence>
<name>A0AAV4BXK7_9GAST</name>
<comment type="caution">
    <text evidence="1">The sequence shown here is derived from an EMBL/GenBank/DDBJ whole genome shotgun (WGS) entry which is preliminary data.</text>
</comment>
<dbReference type="AlphaFoldDB" id="A0AAV4BXK7"/>
<dbReference type="Proteomes" id="UP000735302">
    <property type="component" value="Unassembled WGS sequence"/>
</dbReference>
<protein>
    <submittedName>
        <fullName evidence="1">Uncharacterized protein</fullName>
    </submittedName>
</protein>
<reference evidence="1 2" key="1">
    <citation type="journal article" date="2021" name="Elife">
        <title>Chloroplast acquisition without the gene transfer in kleptoplastic sea slugs, Plakobranchus ocellatus.</title>
        <authorList>
            <person name="Maeda T."/>
            <person name="Takahashi S."/>
            <person name="Yoshida T."/>
            <person name="Shimamura S."/>
            <person name="Takaki Y."/>
            <person name="Nagai Y."/>
            <person name="Toyoda A."/>
            <person name="Suzuki Y."/>
            <person name="Arimoto A."/>
            <person name="Ishii H."/>
            <person name="Satoh N."/>
            <person name="Nishiyama T."/>
            <person name="Hasebe M."/>
            <person name="Maruyama T."/>
            <person name="Minagawa J."/>
            <person name="Obokata J."/>
            <person name="Shigenobu S."/>
        </authorList>
    </citation>
    <scope>NUCLEOTIDE SEQUENCE [LARGE SCALE GENOMIC DNA]</scope>
</reference>
<proteinExistence type="predicted"/>
<sequence>MFLKYEYCEYLRRQATQNNERKYLRIAGSHLKCDTIVRSHRLHLSQYSEQIGYIYVTSQNRQVTSVSTVRAEGYICLNSQSRQLTSVSTVRAEGYICLNSQATSVSTVRADRLHLSHQSEQTGCICLSAPLIT</sequence>
<organism evidence="1 2">
    <name type="scientific">Plakobranchus ocellatus</name>
    <dbReference type="NCBI Taxonomy" id="259542"/>
    <lineage>
        <taxon>Eukaryota</taxon>
        <taxon>Metazoa</taxon>
        <taxon>Spiralia</taxon>
        <taxon>Lophotrochozoa</taxon>
        <taxon>Mollusca</taxon>
        <taxon>Gastropoda</taxon>
        <taxon>Heterobranchia</taxon>
        <taxon>Euthyneura</taxon>
        <taxon>Panpulmonata</taxon>
        <taxon>Sacoglossa</taxon>
        <taxon>Placobranchoidea</taxon>
        <taxon>Plakobranchidae</taxon>
        <taxon>Plakobranchus</taxon>
    </lineage>
</organism>
<keyword evidence="2" id="KW-1185">Reference proteome</keyword>
<gene>
    <name evidence="1" type="ORF">PoB_005003800</name>
</gene>
<evidence type="ECO:0000313" key="2">
    <source>
        <dbReference type="Proteomes" id="UP000735302"/>
    </source>
</evidence>
<accession>A0AAV4BXK7</accession>
<dbReference type="EMBL" id="BLXT01005511">
    <property type="protein sequence ID" value="GFO23533.1"/>
    <property type="molecule type" value="Genomic_DNA"/>
</dbReference>